<name>A0ABN6VPU7_9HYPH</name>
<proteinExistence type="predicted"/>
<keyword evidence="2" id="KW-1185">Reference proteome</keyword>
<reference evidence="1 2" key="1">
    <citation type="journal article" date="2023" name="Int. J. Syst. Evol. Microbiol.">
        <title>Methylocystis iwaonis sp. nov., a type II methane-oxidizing bacterium from surface soil of a rice paddy field in Japan, and emended description of the genus Methylocystis (ex Whittenbury et al. 1970) Bowman et al. 1993.</title>
        <authorList>
            <person name="Kaise H."/>
            <person name="Sawadogo J.B."/>
            <person name="Alam M.S."/>
            <person name="Ueno C."/>
            <person name="Dianou D."/>
            <person name="Shinjo R."/>
            <person name="Asakawa S."/>
        </authorList>
    </citation>
    <scope>NUCLEOTIDE SEQUENCE [LARGE SCALE GENOMIC DNA]</scope>
    <source>
        <strain evidence="1 2">SS37A-Re</strain>
    </source>
</reference>
<evidence type="ECO:0000313" key="2">
    <source>
        <dbReference type="Proteomes" id="UP001317629"/>
    </source>
</evidence>
<keyword evidence="1" id="KW-0614">Plasmid</keyword>
<organism evidence="1 2">
    <name type="scientific">Methylocystis iwaonis</name>
    <dbReference type="NCBI Taxonomy" id="2885079"/>
    <lineage>
        <taxon>Bacteria</taxon>
        <taxon>Pseudomonadati</taxon>
        <taxon>Pseudomonadota</taxon>
        <taxon>Alphaproteobacteria</taxon>
        <taxon>Hyphomicrobiales</taxon>
        <taxon>Methylocystaceae</taxon>
        <taxon>Methylocystis</taxon>
    </lineage>
</organism>
<dbReference type="EMBL" id="AP027143">
    <property type="protein sequence ID" value="BDV36152.1"/>
    <property type="molecule type" value="Genomic_DNA"/>
</dbReference>
<accession>A0ABN6VPU7</accession>
<evidence type="ECO:0000313" key="1">
    <source>
        <dbReference type="EMBL" id="BDV36152.1"/>
    </source>
</evidence>
<dbReference type="Proteomes" id="UP001317629">
    <property type="component" value="Plasmid pSS37A-Re-1"/>
</dbReference>
<sequence length="150" mass="16603">MVAGAWGARKAYAPLDVSRILPGFLGAWALRPEICGEAPRRAALPDRTPNGFVWIAADRISTKSGPLVVAGAYVRTPETMTPRDVEAALAEKRKIVISSERERNAAEMLVELRPLRQGESHFYQLSLSDEKKTLVMEEAGRERVTLKLCE</sequence>
<geneLocation type="plasmid" evidence="1 2">
    <name>pSS37A-Re-1</name>
</geneLocation>
<protein>
    <submittedName>
        <fullName evidence="1">Uncharacterized protein</fullName>
    </submittedName>
</protein>
<gene>
    <name evidence="1" type="ORF">SS37A_36820</name>
</gene>